<dbReference type="EMBL" id="JAVRRD010000014">
    <property type="protein sequence ID" value="KAK5051942.1"/>
    <property type="molecule type" value="Genomic_DNA"/>
</dbReference>
<dbReference type="Proteomes" id="UP001358417">
    <property type="component" value="Unassembled WGS sequence"/>
</dbReference>
<organism evidence="2 3">
    <name type="scientific">Exophiala bonariae</name>
    <dbReference type="NCBI Taxonomy" id="1690606"/>
    <lineage>
        <taxon>Eukaryota</taxon>
        <taxon>Fungi</taxon>
        <taxon>Dikarya</taxon>
        <taxon>Ascomycota</taxon>
        <taxon>Pezizomycotina</taxon>
        <taxon>Eurotiomycetes</taxon>
        <taxon>Chaetothyriomycetidae</taxon>
        <taxon>Chaetothyriales</taxon>
        <taxon>Herpotrichiellaceae</taxon>
        <taxon>Exophiala</taxon>
    </lineage>
</organism>
<reference evidence="2 3" key="1">
    <citation type="submission" date="2023-08" db="EMBL/GenBank/DDBJ databases">
        <title>Black Yeasts Isolated from many extreme environments.</title>
        <authorList>
            <person name="Coleine C."/>
            <person name="Stajich J.E."/>
            <person name="Selbmann L."/>
        </authorList>
    </citation>
    <scope>NUCLEOTIDE SEQUENCE [LARGE SCALE GENOMIC DNA]</scope>
    <source>
        <strain evidence="2 3">CCFEE 5792</strain>
    </source>
</reference>
<dbReference type="GeneID" id="89970944"/>
<evidence type="ECO:0000313" key="3">
    <source>
        <dbReference type="Proteomes" id="UP001358417"/>
    </source>
</evidence>
<protein>
    <submittedName>
        <fullName evidence="2">Uncharacterized protein</fullName>
    </submittedName>
</protein>
<evidence type="ECO:0000256" key="1">
    <source>
        <dbReference type="SAM" id="Phobius"/>
    </source>
</evidence>
<comment type="caution">
    <text evidence="2">The sequence shown here is derived from an EMBL/GenBank/DDBJ whole genome shotgun (WGS) entry which is preliminary data.</text>
</comment>
<feature type="transmembrane region" description="Helical" evidence="1">
    <location>
        <begin position="44"/>
        <end position="64"/>
    </location>
</feature>
<keyword evidence="1" id="KW-0812">Transmembrane</keyword>
<accession>A0AAV9N8K0</accession>
<name>A0AAV9N8K0_9EURO</name>
<gene>
    <name evidence="2" type="ORF">LTR84_002745</name>
</gene>
<dbReference type="RefSeq" id="XP_064705956.1">
    <property type="nucleotide sequence ID" value="XM_064846346.1"/>
</dbReference>
<proteinExistence type="predicted"/>
<dbReference type="AlphaFoldDB" id="A0AAV9N8K0"/>
<evidence type="ECO:0000313" key="2">
    <source>
        <dbReference type="EMBL" id="KAK5051942.1"/>
    </source>
</evidence>
<sequence>MSSESFAALRRSGGDELAKLAEDHFKHDLNQEDRDLVRKAASKFSTHALIGSLVGVALGGFLAFRIRANRTRMYQAFRATERPTHVRFADGREEAIPDITPLMKPTTLGDIAAYTFFGLGGLFVGGETGLLTGSWSARRTISSDPDTKKRVEQAFRSFKADVLRKQIAELEGGKSDSLLEL</sequence>
<keyword evidence="1" id="KW-1133">Transmembrane helix</keyword>
<keyword evidence="3" id="KW-1185">Reference proteome</keyword>
<keyword evidence="1" id="KW-0472">Membrane</keyword>